<reference evidence="2 3" key="1">
    <citation type="journal article" date="2015" name="Sci. Rep.">
        <title>Genome of the facultative scuticociliatosis pathogen Pseudocohnilembus persalinus provides insight into its virulence through horizontal gene transfer.</title>
        <authorList>
            <person name="Xiong J."/>
            <person name="Wang G."/>
            <person name="Cheng J."/>
            <person name="Tian M."/>
            <person name="Pan X."/>
            <person name="Warren A."/>
            <person name="Jiang C."/>
            <person name="Yuan D."/>
            <person name="Miao W."/>
        </authorList>
    </citation>
    <scope>NUCLEOTIDE SEQUENCE [LARGE SCALE GENOMIC DNA]</scope>
    <source>
        <strain evidence="2">36N120E</strain>
    </source>
</reference>
<evidence type="ECO:0000313" key="3">
    <source>
        <dbReference type="Proteomes" id="UP000054937"/>
    </source>
</evidence>
<sequence length="230" mass="27694">MFKLNPSKFQLKQASKYDLPGFTTPEKRRQILQVKMLANKKFHIKGGTSQTNPYKDIQDLIIADRRELVQKYQKSVLWSPKYTPWHFKNFFLYPAMGVVVLMFYIRYIAVPRNMKRLKEKGYNFPDLEEKGWLDGWLDDDEDNDEFSIIYEMEGDDLKSEFEKQQQPQINQYSDWTMKDLYNFDKANKKTVADQANELRSKQSQAKREKMQDKFNQFYQYRQEISQPKTQ</sequence>
<name>A0A0V0R8E5_PSEPJ</name>
<keyword evidence="1" id="KW-0472">Membrane</keyword>
<dbReference type="OMA" id="FYIRYIA"/>
<evidence type="ECO:0008006" key="4">
    <source>
        <dbReference type="Google" id="ProtNLM"/>
    </source>
</evidence>
<accession>A0A0V0R8E5</accession>
<dbReference type="OrthoDB" id="10458883at2759"/>
<proteinExistence type="predicted"/>
<dbReference type="EMBL" id="LDAU01000026">
    <property type="protein sequence ID" value="KRX10517.1"/>
    <property type="molecule type" value="Genomic_DNA"/>
</dbReference>
<keyword evidence="1" id="KW-1133">Transmembrane helix</keyword>
<dbReference type="Proteomes" id="UP000054937">
    <property type="component" value="Unassembled WGS sequence"/>
</dbReference>
<evidence type="ECO:0000313" key="2">
    <source>
        <dbReference type="EMBL" id="KRX10517.1"/>
    </source>
</evidence>
<dbReference type="InParanoid" id="A0A0V0R8E5"/>
<feature type="transmembrane region" description="Helical" evidence="1">
    <location>
        <begin position="90"/>
        <end position="109"/>
    </location>
</feature>
<protein>
    <recommendedName>
        <fullName evidence="4">Transmembrane protein</fullName>
    </recommendedName>
</protein>
<organism evidence="2 3">
    <name type="scientific">Pseudocohnilembus persalinus</name>
    <name type="common">Ciliate</name>
    <dbReference type="NCBI Taxonomy" id="266149"/>
    <lineage>
        <taxon>Eukaryota</taxon>
        <taxon>Sar</taxon>
        <taxon>Alveolata</taxon>
        <taxon>Ciliophora</taxon>
        <taxon>Intramacronucleata</taxon>
        <taxon>Oligohymenophorea</taxon>
        <taxon>Scuticociliatia</taxon>
        <taxon>Philasterida</taxon>
        <taxon>Pseudocohnilembidae</taxon>
        <taxon>Pseudocohnilembus</taxon>
    </lineage>
</organism>
<dbReference type="AlphaFoldDB" id="A0A0V0R8E5"/>
<evidence type="ECO:0000256" key="1">
    <source>
        <dbReference type="SAM" id="Phobius"/>
    </source>
</evidence>
<gene>
    <name evidence="2" type="ORF">PPERSA_01529</name>
</gene>
<comment type="caution">
    <text evidence="2">The sequence shown here is derived from an EMBL/GenBank/DDBJ whole genome shotgun (WGS) entry which is preliminary data.</text>
</comment>
<keyword evidence="3" id="KW-1185">Reference proteome</keyword>
<keyword evidence="1" id="KW-0812">Transmembrane</keyword>